<dbReference type="Pfam" id="PF00069">
    <property type="entry name" value="Pkinase"/>
    <property type="match status" value="1"/>
</dbReference>
<dbReference type="PANTHER" id="PTHR44167:SF24">
    <property type="entry name" value="SERINE_THREONINE-PROTEIN KINASE CHK2"/>
    <property type="match status" value="1"/>
</dbReference>
<dbReference type="PANTHER" id="PTHR44167">
    <property type="entry name" value="OVARIAN-SPECIFIC SERINE/THREONINE-PROTEIN KINASE LOK-RELATED"/>
    <property type="match status" value="1"/>
</dbReference>
<protein>
    <recommendedName>
        <fullName evidence="1">Protein kinase domain-containing protein</fullName>
    </recommendedName>
</protein>
<dbReference type="Proteomes" id="UP000033867">
    <property type="component" value="Unassembled WGS sequence"/>
</dbReference>
<evidence type="ECO:0000313" key="3">
    <source>
        <dbReference type="Proteomes" id="UP000033867"/>
    </source>
</evidence>
<dbReference type="SMART" id="SM00220">
    <property type="entry name" value="S_TKc"/>
    <property type="match status" value="1"/>
</dbReference>
<dbReference type="Gene3D" id="1.10.510.10">
    <property type="entry name" value="Transferase(Phosphotransferase) domain 1"/>
    <property type="match status" value="1"/>
</dbReference>
<reference evidence="2 3" key="1">
    <citation type="journal article" date="2015" name="Nature">
        <title>rRNA introns, odd ribosomes, and small enigmatic genomes across a large radiation of phyla.</title>
        <authorList>
            <person name="Brown C.T."/>
            <person name="Hug L.A."/>
            <person name="Thomas B.C."/>
            <person name="Sharon I."/>
            <person name="Castelle C.J."/>
            <person name="Singh A."/>
            <person name="Wilkins M.J."/>
            <person name="Williams K.H."/>
            <person name="Banfield J.F."/>
        </authorList>
    </citation>
    <scope>NUCLEOTIDE SEQUENCE [LARGE SCALE GENOMIC DNA]</scope>
</reference>
<feature type="non-terminal residue" evidence="2">
    <location>
        <position position="1"/>
    </location>
</feature>
<dbReference type="EMBL" id="LCEK01000074">
    <property type="protein sequence ID" value="KKS69913.1"/>
    <property type="molecule type" value="Genomic_DNA"/>
</dbReference>
<comment type="caution">
    <text evidence="2">The sequence shown here is derived from an EMBL/GenBank/DDBJ whole genome shotgun (WGS) entry which is preliminary data.</text>
</comment>
<gene>
    <name evidence="2" type="ORF">UV42_C0074G0003</name>
</gene>
<dbReference type="SUPFAM" id="SSF53448">
    <property type="entry name" value="Nucleotide-diphospho-sugar transferases"/>
    <property type="match status" value="1"/>
</dbReference>
<dbReference type="InterPro" id="IPR000719">
    <property type="entry name" value="Prot_kinase_dom"/>
</dbReference>
<dbReference type="InterPro" id="IPR011009">
    <property type="entry name" value="Kinase-like_dom_sf"/>
</dbReference>
<dbReference type="PROSITE" id="PS50011">
    <property type="entry name" value="PROTEIN_KINASE_DOM"/>
    <property type="match status" value="1"/>
</dbReference>
<organism evidence="2 3">
    <name type="scientific">Candidatus Magasanikbacteria bacterium GW2011_GWE2_42_7</name>
    <dbReference type="NCBI Taxonomy" id="1619052"/>
    <lineage>
        <taxon>Bacteria</taxon>
        <taxon>Candidatus Magasanikiibacteriota</taxon>
    </lineage>
</organism>
<evidence type="ECO:0000313" key="2">
    <source>
        <dbReference type="EMBL" id="KKS69913.1"/>
    </source>
</evidence>
<name>A0A0G1E5R2_9BACT</name>
<evidence type="ECO:0000259" key="1">
    <source>
        <dbReference type="PROSITE" id="PS50011"/>
    </source>
</evidence>
<dbReference type="InterPro" id="IPR029044">
    <property type="entry name" value="Nucleotide-diphossugar_trans"/>
</dbReference>
<dbReference type="PROSITE" id="PS00109">
    <property type="entry name" value="PROTEIN_KINASE_TYR"/>
    <property type="match status" value="1"/>
</dbReference>
<feature type="domain" description="Protein kinase" evidence="1">
    <location>
        <begin position="1071"/>
        <end position="1363"/>
    </location>
</feature>
<dbReference type="Gene3D" id="3.90.550.10">
    <property type="entry name" value="Spore Coat Polysaccharide Biosynthesis Protein SpsA, Chain A"/>
    <property type="match status" value="1"/>
</dbReference>
<accession>A0A0G1E5R2</accession>
<proteinExistence type="predicted"/>
<sequence>LKAERAEVSRGVARGEIIPETAERRKEMAKFVMEMKSAQEIIDTFYTAYLEKDGSFKKDLSPEQMTAAVKALAEIDARIEFGDTNKVDTISYEGKEMQSLHTDLMLLRAQMKVALRKHLGVSREQFQTILEEKSEDFLSSLSSEKEDKDANEKKFRRKKVLRAALKGATLGMAFGIAAQEVAAFFNDDVDGAVEHIFNNSTESAGAKTTLASLFSWGEHSAALTPEASELAYLAIDHDAVIDSVDGSHLAIGLPKGFEVVNIDGVPTLATPDHYVVPLVFDASGGLDEATKNALHGIGLDTQNETFGSETIVTTSVVHETIPAHDYLNEQALNEPGWYQRTERSIWLGNDTPMTVGPDGKLHGADFNELRAYLAGEKLGIGKGFSGFKADGSAQMRIDMKEYQEHAGAQTAGSKHDSLIGKPGKALAEKRLFWELTPVKDGPTFQVPFVQNPDGTVTADISPDSPIYQMGLKVGADGKLIRDVYLSEIVEHPADGGRQLIYASGRGNGELADVGVEKTIVAEQQAFDNKVDISSVVPQPVAEGPETVPIIPIFTTGRKELEKASRISDITDDYLTAMFSEKGSKFGKNEISKTLKENPSAQLDQYKEIEDYFSRMKKSELRDVTKLAGQIDTPMGKDVKISVCIPAAGHQEGKHIYKTLESYLHQTLDASQYEINIFVNHPDRDQNGDKVQPDETLDEIERFKKDNPDVQVHVMYAALPLETIKTEGIGKVRKLLNSAVLMRHHERGPKASDLILVSSHADNLGINPAYLEEFLTQFEKHPEKDVFLGQIEWDPKAYAEWPEVYFGTKLFQYVDGVNRKKKMVGSSGANSAFRGSTYAAVGGHPKEKIAEDVLLGRKIIAARGQMASGGGQTAIGYTPRAMVYTSARRPIDVWKKHGISPAEQWFDFDAFDDLRTHELRSRGKEIDFTDPEARKELTDEFSPYKKILDALGVRYIMEKDESEFGSRVRVTDITRFVAQMQRYQELGDKKRQVHISPLAKRRSTVETYRASVKGEEKKKRDTQEAIVTSYDTHIQEFFREHGNLVFELPNTAVDIQELRASRDTILFGEYHIAKDHILTEQADSILYYAYKDALEDDNRVYVVKVEKDEKEKKSDLPEGIEDADDYLFTEGVTDETLVLPVQRGKLSDGKKARVYEASTMDLEKYLNEHDGQMDDPKTAIAIMLRVGSGVKTLHDHGVSHNDIATSNIVLTDKSAKLIDFDDASISKTKAFYRSAIKGNRYILAPELMHIPEKLRKKDMKRKMKFDKTADIYSMGATLYRIMAGKWPIVVPQLEHPNIALPKEPKKREQFYQERYEAYSQAHQSVQLDFPGTIPEALQAVIEKAMSPYPESRYQSVEEMSLALMDVYKTLS</sequence>
<dbReference type="GO" id="GO:0004672">
    <property type="term" value="F:protein kinase activity"/>
    <property type="evidence" value="ECO:0007669"/>
    <property type="project" value="InterPro"/>
</dbReference>
<dbReference type="SUPFAM" id="SSF56112">
    <property type="entry name" value="Protein kinase-like (PK-like)"/>
    <property type="match status" value="1"/>
</dbReference>
<dbReference type="GO" id="GO:0005524">
    <property type="term" value="F:ATP binding"/>
    <property type="evidence" value="ECO:0007669"/>
    <property type="project" value="InterPro"/>
</dbReference>
<dbReference type="InterPro" id="IPR008266">
    <property type="entry name" value="Tyr_kinase_AS"/>
</dbReference>